<organism evidence="1 2">
    <name type="scientific">Paenibacillus vulneris</name>
    <dbReference type="NCBI Taxonomy" id="1133364"/>
    <lineage>
        <taxon>Bacteria</taxon>
        <taxon>Bacillati</taxon>
        <taxon>Bacillota</taxon>
        <taxon>Bacilli</taxon>
        <taxon>Bacillales</taxon>
        <taxon>Paenibacillaceae</taxon>
        <taxon>Paenibacillus</taxon>
    </lineage>
</organism>
<accession>A0ABW3UIQ1</accession>
<reference evidence="2" key="1">
    <citation type="journal article" date="2019" name="Int. J. Syst. Evol. Microbiol.">
        <title>The Global Catalogue of Microorganisms (GCM) 10K type strain sequencing project: providing services to taxonomists for standard genome sequencing and annotation.</title>
        <authorList>
            <consortium name="The Broad Institute Genomics Platform"/>
            <consortium name="The Broad Institute Genome Sequencing Center for Infectious Disease"/>
            <person name="Wu L."/>
            <person name="Ma J."/>
        </authorList>
    </citation>
    <scope>NUCLEOTIDE SEQUENCE [LARGE SCALE GENOMIC DNA]</scope>
    <source>
        <strain evidence="2">CCUG 53270</strain>
    </source>
</reference>
<keyword evidence="2" id="KW-1185">Reference proteome</keyword>
<sequence length="80" mass="8928">MFYVVAKNQDGKHIVLSSAETNRITAQNDISGQAQIRGLFVNLDEVRLAKGTGKQGRTMTKFYKERGKTGHNGRGYERAL</sequence>
<proteinExistence type="predicted"/>
<gene>
    <name evidence="1" type="ORF">ACFQ4B_05965</name>
</gene>
<protein>
    <recommendedName>
        <fullName evidence="3">50S ribosomal protein L4</fullName>
    </recommendedName>
</protein>
<evidence type="ECO:0000313" key="1">
    <source>
        <dbReference type="EMBL" id="MFD1219656.1"/>
    </source>
</evidence>
<evidence type="ECO:0000313" key="2">
    <source>
        <dbReference type="Proteomes" id="UP001597180"/>
    </source>
</evidence>
<comment type="caution">
    <text evidence="1">The sequence shown here is derived from an EMBL/GenBank/DDBJ whole genome shotgun (WGS) entry which is preliminary data.</text>
</comment>
<dbReference type="EMBL" id="JBHTLU010000012">
    <property type="protein sequence ID" value="MFD1219656.1"/>
    <property type="molecule type" value="Genomic_DNA"/>
</dbReference>
<dbReference type="RefSeq" id="WP_345594845.1">
    <property type="nucleotide sequence ID" value="NZ_BAABJG010000055.1"/>
</dbReference>
<name>A0ABW3UIQ1_9BACL</name>
<evidence type="ECO:0008006" key="3">
    <source>
        <dbReference type="Google" id="ProtNLM"/>
    </source>
</evidence>
<dbReference type="Proteomes" id="UP001597180">
    <property type="component" value="Unassembled WGS sequence"/>
</dbReference>